<reference evidence="2 3" key="1">
    <citation type="journal article" date="2024" name="G3 (Bethesda)">
        <title>Genome assembly of Hibiscus sabdariffa L. provides insights into metabolisms of medicinal natural products.</title>
        <authorList>
            <person name="Kim T."/>
        </authorList>
    </citation>
    <scope>NUCLEOTIDE SEQUENCE [LARGE SCALE GENOMIC DNA]</scope>
    <source>
        <strain evidence="2">TK-2024</strain>
        <tissue evidence="2">Old leaves</tissue>
    </source>
</reference>
<dbReference type="Proteomes" id="UP001396334">
    <property type="component" value="Unassembled WGS sequence"/>
</dbReference>
<evidence type="ECO:0000313" key="2">
    <source>
        <dbReference type="EMBL" id="KAK9029870.1"/>
    </source>
</evidence>
<keyword evidence="1" id="KW-0812">Transmembrane</keyword>
<dbReference type="EMBL" id="JBBPBN010000010">
    <property type="protein sequence ID" value="KAK9029870.1"/>
    <property type="molecule type" value="Genomic_DNA"/>
</dbReference>
<organism evidence="2 3">
    <name type="scientific">Hibiscus sabdariffa</name>
    <name type="common">roselle</name>
    <dbReference type="NCBI Taxonomy" id="183260"/>
    <lineage>
        <taxon>Eukaryota</taxon>
        <taxon>Viridiplantae</taxon>
        <taxon>Streptophyta</taxon>
        <taxon>Embryophyta</taxon>
        <taxon>Tracheophyta</taxon>
        <taxon>Spermatophyta</taxon>
        <taxon>Magnoliopsida</taxon>
        <taxon>eudicotyledons</taxon>
        <taxon>Gunneridae</taxon>
        <taxon>Pentapetalae</taxon>
        <taxon>rosids</taxon>
        <taxon>malvids</taxon>
        <taxon>Malvales</taxon>
        <taxon>Malvaceae</taxon>
        <taxon>Malvoideae</taxon>
        <taxon>Hibiscus</taxon>
    </lineage>
</organism>
<proteinExistence type="predicted"/>
<keyword evidence="1" id="KW-0472">Membrane</keyword>
<keyword evidence="3" id="KW-1185">Reference proteome</keyword>
<evidence type="ECO:0000313" key="3">
    <source>
        <dbReference type="Proteomes" id="UP001396334"/>
    </source>
</evidence>
<protein>
    <recommendedName>
        <fullName evidence="4">Transmembrane protein</fullName>
    </recommendedName>
</protein>
<gene>
    <name evidence="2" type="ORF">V6N11_031314</name>
</gene>
<name>A0ABR2SXU2_9ROSI</name>
<evidence type="ECO:0000256" key="1">
    <source>
        <dbReference type="SAM" id="Phobius"/>
    </source>
</evidence>
<evidence type="ECO:0008006" key="4">
    <source>
        <dbReference type="Google" id="ProtNLM"/>
    </source>
</evidence>
<feature type="transmembrane region" description="Helical" evidence="1">
    <location>
        <begin position="12"/>
        <end position="37"/>
    </location>
</feature>
<comment type="caution">
    <text evidence="2">The sequence shown here is derived from an EMBL/GenBank/DDBJ whole genome shotgun (WGS) entry which is preliminary data.</text>
</comment>
<keyword evidence="1" id="KW-1133">Transmembrane helix</keyword>
<sequence length="80" mass="9259">MDVESSLKFMDMVVLLLLCHQYCCLIFIVVALAATFLRLWHFGCHSKPWNEPKGQAHFRLVKPRPESIDNEPQLGLCFEP</sequence>
<accession>A0ABR2SXU2</accession>